<organism evidence="4 5">
    <name type="scientific">Planobispora longispora</name>
    <dbReference type="NCBI Taxonomy" id="28887"/>
    <lineage>
        <taxon>Bacteria</taxon>
        <taxon>Bacillati</taxon>
        <taxon>Actinomycetota</taxon>
        <taxon>Actinomycetes</taxon>
        <taxon>Streptosporangiales</taxon>
        <taxon>Streptosporangiaceae</taxon>
        <taxon>Planobispora</taxon>
    </lineage>
</organism>
<dbReference type="PANTHER" id="PTHR30055:SF229">
    <property type="entry name" value="HTH-TYPE TRANSCRIPTIONAL REPRESSOR RV1474C"/>
    <property type="match status" value="1"/>
</dbReference>
<feature type="DNA-binding region" description="H-T-H motif" evidence="2">
    <location>
        <begin position="38"/>
        <end position="57"/>
    </location>
</feature>
<comment type="caution">
    <text evidence="4">The sequence shown here is derived from an EMBL/GenBank/DDBJ whole genome shotgun (WGS) entry which is preliminary data.</text>
</comment>
<dbReference type="InterPro" id="IPR036271">
    <property type="entry name" value="Tet_transcr_reg_TetR-rel_C_sf"/>
</dbReference>
<evidence type="ECO:0000313" key="4">
    <source>
        <dbReference type="EMBL" id="GIH79556.1"/>
    </source>
</evidence>
<gene>
    <name evidence="4" type="ORF">Plo01_59850</name>
</gene>
<dbReference type="Pfam" id="PF00440">
    <property type="entry name" value="TetR_N"/>
    <property type="match status" value="1"/>
</dbReference>
<accession>A0A8J3RMX6</accession>
<evidence type="ECO:0000313" key="5">
    <source>
        <dbReference type="Proteomes" id="UP000616724"/>
    </source>
</evidence>
<proteinExistence type="predicted"/>
<dbReference type="GO" id="GO:0003700">
    <property type="term" value="F:DNA-binding transcription factor activity"/>
    <property type="evidence" value="ECO:0007669"/>
    <property type="project" value="TreeGrafter"/>
</dbReference>
<dbReference type="InterPro" id="IPR001647">
    <property type="entry name" value="HTH_TetR"/>
</dbReference>
<dbReference type="InterPro" id="IPR050109">
    <property type="entry name" value="HTH-type_TetR-like_transc_reg"/>
</dbReference>
<dbReference type="PRINTS" id="PR00455">
    <property type="entry name" value="HTHTETR"/>
</dbReference>
<dbReference type="SUPFAM" id="SSF46689">
    <property type="entry name" value="Homeodomain-like"/>
    <property type="match status" value="1"/>
</dbReference>
<reference evidence="4 5" key="1">
    <citation type="submission" date="2021-01" db="EMBL/GenBank/DDBJ databases">
        <title>Whole genome shotgun sequence of Planobispora longispora NBRC 13918.</title>
        <authorList>
            <person name="Komaki H."/>
            <person name="Tamura T."/>
        </authorList>
    </citation>
    <scope>NUCLEOTIDE SEQUENCE [LARGE SCALE GENOMIC DNA]</scope>
    <source>
        <strain evidence="4 5">NBRC 13918</strain>
    </source>
</reference>
<name>A0A8J3RMX6_9ACTN</name>
<dbReference type="RefSeq" id="WP_203894013.1">
    <property type="nucleotide sequence ID" value="NZ_BOOH01000049.1"/>
</dbReference>
<dbReference type="SUPFAM" id="SSF48498">
    <property type="entry name" value="Tetracyclin repressor-like, C-terminal domain"/>
    <property type="match status" value="1"/>
</dbReference>
<sequence length="237" mass="26140">MSASTERVRDARGRAERARLILDVAADLLARHGYRRVTIDDVAAGANIGKGTVYLHWKTREQLFGAVFEREVRYALDELRQALRQDPRGCLLHRFARAYFLAITRRPLLRGFLLADPGLLGKLAASRGAALDGRHRAMARDYFRLLTEHGLLRDDMDADELGYAYQATFEGFLRADDGVPAEGLERRADLLARTVQRAFENGPAPGDGTLPGLADSVVALLSDLIDDGRDESGVPPA</sequence>
<dbReference type="EMBL" id="BOOH01000049">
    <property type="protein sequence ID" value="GIH79556.1"/>
    <property type="molecule type" value="Genomic_DNA"/>
</dbReference>
<protein>
    <submittedName>
        <fullName evidence="4">TetR family transcriptional regulator</fullName>
    </submittedName>
</protein>
<evidence type="ECO:0000256" key="1">
    <source>
        <dbReference type="ARBA" id="ARBA00023125"/>
    </source>
</evidence>
<evidence type="ECO:0000256" key="2">
    <source>
        <dbReference type="PROSITE-ProRule" id="PRU00335"/>
    </source>
</evidence>
<dbReference type="GO" id="GO:0000976">
    <property type="term" value="F:transcription cis-regulatory region binding"/>
    <property type="evidence" value="ECO:0007669"/>
    <property type="project" value="TreeGrafter"/>
</dbReference>
<dbReference type="InterPro" id="IPR009057">
    <property type="entry name" value="Homeodomain-like_sf"/>
</dbReference>
<keyword evidence="5" id="KW-1185">Reference proteome</keyword>
<dbReference type="PANTHER" id="PTHR30055">
    <property type="entry name" value="HTH-TYPE TRANSCRIPTIONAL REGULATOR RUTR"/>
    <property type="match status" value="1"/>
</dbReference>
<dbReference type="PROSITE" id="PS50977">
    <property type="entry name" value="HTH_TETR_2"/>
    <property type="match status" value="1"/>
</dbReference>
<feature type="domain" description="HTH tetR-type" evidence="3">
    <location>
        <begin position="15"/>
        <end position="75"/>
    </location>
</feature>
<keyword evidence="1 2" id="KW-0238">DNA-binding</keyword>
<evidence type="ECO:0000259" key="3">
    <source>
        <dbReference type="PROSITE" id="PS50977"/>
    </source>
</evidence>
<dbReference type="Proteomes" id="UP000616724">
    <property type="component" value="Unassembled WGS sequence"/>
</dbReference>
<dbReference type="Gene3D" id="1.10.357.10">
    <property type="entry name" value="Tetracycline Repressor, domain 2"/>
    <property type="match status" value="1"/>
</dbReference>
<dbReference type="AlphaFoldDB" id="A0A8J3RMX6"/>